<dbReference type="Pfam" id="PF14021">
    <property type="entry name" value="TNT"/>
    <property type="match status" value="1"/>
</dbReference>
<feature type="compositionally biased region" description="Pro residues" evidence="1">
    <location>
        <begin position="144"/>
        <end position="168"/>
    </location>
</feature>
<name>A0A3D9SQ19_9ACTN</name>
<dbReference type="InterPro" id="IPR025331">
    <property type="entry name" value="TNT"/>
</dbReference>
<feature type="compositionally biased region" description="Low complexity" evidence="1">
    <location>
        <begin position="184"/>
        <end position="195"/>
    </location>
</feature>
<dbReference type="PANTHER" id="PTHR42059">
    <property type="entry name" value="TNT DOMAIN-CONTAINING PROTEIN"/>
    <property type="match status" value="1"/>
</dbReference>
<keyword evidence="4" id="KW-1185">Reference proteome</keyword>
<organism evidence="3 4">
    <name type="scientific">Thermomonospora umbrina</name>
    <dbReference type="NCBI Taxonomy" id="111806"/>
    <lineage>
        <taxon>Bacteria</taxon>
        <taxon>Bacillati</taxon>
        <taxon>Actinomycetota</taxon>
        <taxon>Actinomycetes</taxon>
        <taxon>Streptosporangiales</taxon>
        <taxon>Thermomonosporaceae</taxon>
        <taxon>Thermomonospora</taxon>
    </lineage>
</organism>
<proteinExistence type="predicted"/>
<evidence type="ECO:0000256" key="1">
    <source>
        <dbReference type="SAM" id="MobiDB-lite"/>
    </source>
</evidence>
<dbReference type="Proteomes" id="UP000256661">
    <property type="component" value="Unassembled WGS sequence"/>
</dbReference>
<dbReference type="PANTHER" id="PTHR42059:SF1">
    <property type="entry name" value="TNT DOMAIN-CONTAINING PROTEIN"/>
    <property type="match status" value="1"/>
</dbReference>
<evidence type="ECO:0000313" key="4">
    <source>
        <dbReference type="Proteomes" id="UP000256661"/>
    </source>
</evidence>
<feature type="compositionally biased region" description="Pro residues" evidence="1">
    <location>
        <begin position="119"/>
        <end position="135"/>
    </location>
</feature>
<protein>
    <submittedName>
        <fullName evidence="3">Uncharacterized protein DUF4237</fullName>
    </submittedName>
</protein>
<dbReference type="InterPro" id="IPR053024">
    <property type="entry name" value="Fungal_surface_NADase"/>
</dbReference>
<feature type="region of interest" description="Disordered" evidence="1">
    <location>
        <begin position="104"/>
        <end position="216"/>
    </location>
</feature>
<sequence length="312" mass="32020">MAFRQARLFEGAEPGAHGRPPVPAGDTDPLLGYLNGAPIVLAARGFDRDVIDPAGPSNVPMTFHTDGAWIWPGAVAYYLRVHGVPPEPELVEHIRSRHFQVPEVPEQAKDAAVSTITGSPPPPPPTPSAPAPSAPPAQAVPVSSAPPSPPAPAHGSPATPPVPPPGAPQTPAVFAPGAPPSPSVPAAEAPATSPVPSGPAADRGGPIQPLAGEPPLSLYRDLRETTLPPGTELDRIGGPQGNVAYALGTDWGRRSLPADWAGRPRQIYRVQRPVRALTGIAIPWFDQPGGGVAFVLPASMAALVADGTLTEV</sequence>
<accession>A0A3D9SQ19</accession>
<reference evidence="3 4" key="1">
    <citation type="submission" date="2018-08" db="EMBL/GenBank/DDBJ databases">
        <title>Sequencing the genomes of 1000 actinobacteria strains.</title>
        <authorList>
            <person name="Klenk H.-P."/>
        </authorList>
    </citation>
    <scope>NUCLEOTIDE SEQUENCE [LARGE SCALE GENOMIC DNA]</scope>
    <source>
        <strain evidence="3 4">DSM 43927</strain>
    </source>
</reference>
<evidence type="ECO:0000313" key="3">
    <source>
        <dbReference type="EMBL" id="REE96570.1"/>
    </source>
</evidence>
<evidence type="ECO:0000259" key="2">
    <source>
        <dbReference type="Pfam" id="PF14021"/>
    </source>
</evidence>
<dbReference type="EMBL" id="QTTT01000001">
    <property type="protein sequence ID" value="REE96570.1"/>
    <property type="molecule type" value="Genomic_DNA"/>
</dbReference>
<gene>
    <name evidence="3" type="ORF">DFJ69_2008</name>
</gene>
<comment type="caution">
    <text evidence="3">The sequence shown here is derived from an EMBL/GenBank/DDBJ whole genome shotgun (WGS) entry which is preliminary data.</text>
</comment>
<dbReference type="GO" id="GO:0050135">
    <property type="term" value="F:NADP+ nucleosidase activity"/>
    <property type="evidence" value="ECO:0007669"/>
    <property type="project" value="InterPro"/>
</dbReference>
<dbReference type="AlphaFoldDB" id="A0A3D9SQ19"/>
<dbReference type="RefSeq" id="WP_245974214.1">
    <property type="nucleotide sequence ID" value="NZ_QTTT01000001.1"/>
</dbReference>
<feature type="domain" description="TNT" evidence="2">
    <location>
        <begin position="226"/>
        <end position="312"/>
    </location>
</feature>